<reference evidence="1" key="1">
    <citation type="submission" date="2019-11" db="EMBL/GenBank/DDBJ databases">
        <title>Nori genome reveals adaptations in red seaweeds to the harsh intertidal environment.</title>
        <authorList>
            <person name="Wang D."/>
            <person name="Mao Y."/>
        </authorList>
    </citation>
    <scope>NUCLEOTIDE SEQUENCE</scope>
    <source>
        <tissue evidence="1">Gametophyte</tissue>
    </source>
</reference>
<evidence type="ECO:0000313" key="2">
    <source>
        <dbReference type="Proteomes" id="UP000798662"/>
    </source>
</evidence>
<accession>A0ACC3BRE3</accession>
<organism evidence="1 2">
    <name type="scientific">Pyropia yezoensis</name>
    <name type="common">Susabi-nori</name>
    <name type="synonym">Porphyra yezoensis</name>
    <dbReference type="NCBI Taxonomy" id="2788"/>
    <lineage>
        <taxon>Eukaryota</taxon>
        <taxon>Rhodophyta</taxon>
        <taxon>Bangiophyceae</taxon>
        <taxon>Bangiales</taxon>
        <taxon>Bangiaceae</taxon>
        <taxon>Pyropia</taxon>
    </lineage>
</organism>
<evidence type="ECO:0000313" key="1">
    <source>
        <dbReference type="EMBL" id="KAK1860315.1"/>
    </source>
</evidence>
<gene>
    <name evidence="1" type="ORF">I4F81_002904</name>
</gene>
<dbReference type="EMBL" id="CM020618">
    <property type="protein sequence ID" value="KAK1860315.1"/>
    <property type="molecule type" value="Genomic_DNA"/>
</dbReference>
<sequence>MSVDSSSLLKKSPRALRGDLEPVNGDGLSLDESNRGVKEAPVSLNVVATVARLRALRGLDPDGTKVPPDWRNLFKPNPVPTNEVSGGVEGVYEFWANFCKLASFSSQSSALLQRKPLLYLLASTGRGKTHRLLEAALLGCAAAAGFGNELSGTVILGVSYNEDFSLRPEEIACVAYPLGYYLPFYLRLLYSELAIYGRNPKASFGAFVMEFYVDLKRSGFLRRMSRQR</sequence>
<protein>
    <submittedName>
        <fullName evidence="1">Uncharacterized protein</fullName>
    </submittedName>
</protein>
<comment type="caution">
    <text evidence="1">The sequence shown here is derived from an EMBL/GenBank/DDBJ whole genome shotgun (WGS) entry which is preliminary data.</text>
</comment>
<name>A0ACC3BRE3_PYRYE</name>
<dbReference type="Proteomes" id="UP000798662">
    <property type="component" value="Chromosome 1"/>
</dbReference>
<keyword evidence="2" id="KW-1185">Reference proteome</keyword>
<proteinExistence type="predicted"/>